<evidence type="ECO:0000256" key="18">
    <source>
        <dbReference type="SAM" id="Phobius"/>
    </source>
</evidence>
<keyword evidence="12 21" id="KW-0418">Kinase</keyword>
<dbReference type="PANTHER" id="PTHR45453">
    <property type="entry name" value="PHOSPHATE REGULON SENSOR PROTEIN PHOR"/>
    <property type="match status" value="1"/>
</dbReference>
<evidence type="ECO:0000256" key="11">
    <source>
        <dbReference type="ARBA" id="ARBA00022741"/>
    </source>
</evidence>
<dbReference type="EMBL" id="QGKL01000011">
    <property type="protein sequence ID" value="PWQ98556.1"/>
    <property type="molecule type" value="Genomic_DNA"/>
</dbReference>
<comment type="function">
    <text evidence="17">Member of the two-component regulatory system PhoR/PhoB involved in the phosphate regulon genes expression. PhoR may function as a membrane-associated protein kinase that phosphorylates PhoB in response to environmental signals.</text>
</comment>
<proteinExistence type="predicted"/>
<dbReference type="SMART" id="SM00091">
    <property type="entry name" value="PAS"/>
    <property type="match status" value="1"/>
</dbReference>
<dbReference type="Pfam" id="PF02518">
    <property type="entry name" value="HATPase_c"/>
    <property type="match status" value="1"/>
</dbReference>
<keyword evidence="15" id="KW-0902">Two-component regulatory system</keyword>
<dbReference type="InterPro" id="IPR005467">
    <property type="entry name" value="His_kinase_dom"/>
</dbReference>
<dbReference type="InterPro" id="IPR003661">
    <property type="entry name" value="HisK_dim/P_dom"/>
</dbReference>
<dbReference type="GO" id="GO:0004721">
    <property type="term" value="F:phosphoprotein phosphatase activity"/>
    <property type="evidence" value="ECO:0007669"/>
    <property type="project" value="InterPro"/>
</dbReference>
<evidence type="ECO:0000256" key="12">
    <source>
        <dbReference type="ARBA" id="ARBA00022777"/>
    </source>
</evidence>
<comment type="catalytic activity">
    <reaction evidence="1">
        <text>ATP + protein L-histidine = ADP + protein N-phospho-L-histidine.</text>
        <dbReference type="EC" id="2.7.13.3"/>
    </reaction>
</comment>
<feature type="transmembrane region" description="Helical" evidence="18">
    <location>
        <begin position="17"/>
        <end position="46"/>
    </location>
</feature>
<dbReference type="CDD" id="cd00130">
    <property type="entry name" value="PAS"/>
    <property type="match status" value="1"/>
</dbReference>
<dbReference type="PROSITE" id="PS50112">
    <property type="entry name" value="PAS"/>
    <property type="match status" value="1"/>
</dbReference>
<feature type="domain" description="Histidine kinase" evidence="19">
    <location>
        <begin position="216"/>
        <end position="433"/>
    </location>
</feature>
<keyword evidence="11" id="KW-0547">Nucleotide-binding</keyword>
<dbReference type="PRINTS" id="PR00344">
    <property type="entry name" value="BCTRLSENSOR"/>
</dbReference>
<evidence type="ECO:0000256" key="4">
    <source>
        <dbReference type="ARBA" id="ARBA00019665"/>
    </source>
</evidence>
<dbReference type="GO" id="GO:0005886">
    <property type="term" value="C:plasma membrane"/>
    <property type="evidence" value="ECO:0007669"/>
    <property type="project" value="UniProtKB-SubCell"/>
</dbReference>
<evidence type="ECO:0000313" key="21">
    <source>
        <dbReference type="EMBL" id="PWQ98556.1"/>
    </source>
</evidence>
<comment type="subcellular location">
    <subcellularLocation>
        <location evidence="2">Cell membrane</location>
    </subcellularLocation>
</comment>
<dbReference type="InterPro" id="IPR000014">
    <property type="entry name" value="PAS"/>
</dbReference>
<dbReference type="Gene3D" id="1.10.287.130">
    <property type="match status" value="1"/>
</dbReference>
<accession>A0A317CJ88</accession>
<dbReference type="InterPro" id="IPR036097">
    <property type="entry name" value="HisK_dim/P_sf"/>
</dbReference>
<reference evidence="21 22" key="1">
    <citation type="submission" date="2018-05" db="EMBL/GenBank/DDBJ databases">
        <title>Leucothrix arctica sp. nov., isolated from Arctic seawater.</title>
        <authorList>
            <person name="Choi A."/>
            <person name="Baek K."/>
        </authorList>
    </citation>
    <scope>NUCLEOTIDE SEQUENCE [LARGE SCALE GENOMIC DNA]</scope>
    <source>
        <strain evidence="21 22">IMCC9719</strain>
    </source>
</reference>
<dbReference type="Gene3D" id="3.30.565.10">
    <property type="entry name" value="Histidine kinase-like ATPase, C-terminal domain"/>
    <property type="match status" value="1"/>
</dbReference>
<dbReference type="SMART" id="SM00387">
    <property type="entry name" value="HATPase_c"/>
    <property type="match status" value="1"/>
</dbReference>
<protein>
    <recommendedName>
        <fullName evidence="4">Phosphate regulon sensor protein PhoR</fullName>
        <ecNumber evidence="3">2.7.13.3</ecNumber>
    </recommendedName>
</protein>
<keyword evidence="22" id="KW-1185">Reference proteome</keyword>
<evidence type="ECO:0000313" key="22">
    <source>
        <dbReference type="Proteomes" id="UP000245506"/>
    </source>
</evidence>
<gene>
    <name evidence="21" type="primary">phoR</name>
    <name evidence="21" type="ORF">DKT75_03640</name>
</gene>
<keyword evidence="7" id="KW-0597">Phosphoprotein</keyword>
<evidence type="ECO:0000256" key="3">
    <source>
        <dbReference type="ARBA" id="ARBA00012438"/>
    </source>
</evidence>
<dbReference type="InterPro" id="IPR014310">
    <property type="entry name" value="Sig_transdc_His_kinase_PhoR"/>
</dbReference>
<dbReference type="GO" id="GO:0006817">
    <property type="term" value="P:phosphate ion transport"/>
    <property type="evidence" value="ECO:0007669"/>
    <property type="project" value="UniProtKB-KW"/>
</dbReference>
<dbReference type="Pfam" id="PF00512">
    <property type="entry name" value="HisKA"/>
    <property type="match status" value="1"/>
</dbReference>
<dbReference type="InterPro" id="IPR050351">
    <property type="entry name" value="BphY/WalK/GraS-like"/>
</dbReference>
<dbReference type="SUPFAM" id="SSF55874">
    <property type="entry name" value="ATPase domain of HSP90 chaperone/DNA topoisomerase II/histidine kinase"/>
    <property type="match status" value="1"/>
</dbReference>
<evidence type="ECO:0000256" key="2">
    <source>
        <dbReference type="ARBA" id="ARBA00004236"/>
    </source>
</evidence>
<dbReference type="CDD" id="cd00082">
    <property type="entry name" value="HisKA"/>
    <property type="match status" value="1"/>
</dbReference>
<keyword evidence="10 18" id="KW-0812">Transmembrane</keyword>
<dbReference type="NCBIfam" id="TIGR02966">
    <property type="entry name" value="phoR_proteo"/>
    <property type="match status" value="1"/>
</dbReference>
<evidence type="ECO:0000256" key="9">
    <source>
        <dbReference type="ARBA" id="ARBA00022679"/>
    </source>
</evidence>
<evidence type="ECO:0000259" key="20">
    <source>
        <dbReference type="PROSITE" id="PS50112"/>
    </source>
</evidence>
<evidence type="ECO:0000256" key="17">
    <source>
        <dbReference type="ARBA" id="ARBA00025207"/>
    </source>
</evidence>
<dbReference type="PROSITE" id="PS50109">
    <property type="entry name" value="HIS_KIN"/>
    <property type="match status" value="1"/>
</dbReference>
<dbReference type="Pfam" id="PF13188">
    <property type="entry name" value="PAS_8"/>
    <property type="match status" value="1"/>
</dbReference>
<keyword evidence="14 18" id="KW-1133">Transmembrane helix</keyword>
<dbReference type="PANTHER" id="PTHR45453:SF1">
    <property type="entry name" value="PHOSPHATE REGULON SENSOR PROTEIN PHOR"/>
    <property type="match status" value="1"/>
</dbReference>
<dbReference type="FunFam" id="1.10.287.130:FF:000008">
    <property type="entry name" value="Two-component sensor histidine kinase"/>
    <property type="match status" value="1"/>
</dbReference>
<dbReference type="GO" id="GO:0005524">
    <property type="term" value="F:ATP binding"/>
    <property type="evidence" value="ECO:0007669"/>
    <property type="project" value="UniProtKB-KW"/>
</dbReference>
<name>A0A317CJ88_9GAMM</name>
<evidence type="ECO:0000256" key="1">
    <source>
        <dbReference type="ARBA" id="ARBA00000085"/>
    </source>
</evidence>
<keyword evidence="6" id="KW-1003">Cell membrane</keyword>
<dbReference type="SUPFAM" id="SSF55785">
    <property type="entry name" value="PYP-like sensor domain (PAS domain)"/>
    <property type="match status" value="1"/>
</dbReference>
<keyword evidence="13" id="KW-0067">ATP-binding</keyword>
<keyword evidence="16 18" id="KW-0472">Membrane</keyword>
<keyword evidence="5" id="KW-0813">Transport</keyword>
<dbReference type="SMART" id="SM00388">
    <property type="entry name" value="HisKA"/>
    <property type="match status" value="1"/>
</dbReference>
<dbReference type="GO" id="GO:0016036">
    <property type="term" value="P:cellular response to phosphate starvation"/>
    <property type="evidence" value="ECO:0007669"/>
    <property type="project" value="TreeGrafter"/>
</dbReference>
<evidence type="ECO:0000256" key="13">
    <source>
        <dbReference type="ARBA" id="ARBA00022840"/>
    </source>
</evidence>
<evidence type="ECO:0000256" key="6">
    <source>
        <dbReference type="ARBA" id="ARBA00022475"/>
    </source>
</evidence>
<dbReference type="InterPro" id="IPR004358">
    <property type="entry name" value="Sig_transdc_His_kin-like_C"/>
</dbReference>
<dbReference type="InterPro" id="IPR036890">
    <property type="entry name" value="HATPase_C_sf"/>
</dbReference>
<keyword evidence="9" id="KW-0808">Transferase</keyword>
<dbReference type="Gene3D" id="3.30.450.20">
    <property type="entry name" value="PAS domain"/>
    <property type="match status" value="1"/>
</dbReference>
<dbReference type="AlphaFoldDB" id="A0A317CJ88"/>
<dbReference type="Pfam" id="PF11808">
    <property type="entry name" value="PhoR"/>
    <property type="match status" value="1"/>
</dbReference>
<evidence type="ECO:0000256" key="5">
    <source>
        <dbReference type="ARBA" id="ARBA00022448"/>
    </source>
</evidence>
<dbReference type="EC" id="2.7.13.3" evidence="3"/>
<dbReference type="GO" id="GO:0000155">
    <property type="term" value="F:phosphorelay sensor kinase activity"/>
    <property type="evidence" value="ECO:0007669"/>
    <property type="project" value="InterPro"/>
</dbReference>
<dbReference type="InterPro" id="IPR021766">
    <property type="entry name" value="PhoR_N"/>
</dbReference>
<evidence type="ECO:0000256" key="14">
    <source>
        <dbReference type="ARBA" id="ARBA00022989"/>
    </source>
</evidence>
<feature type="domain" description="PAS" evidence="20">
    <location>
        <begin position="111"/>
        <end position="145"/>
    </location>
</feature>
<dbReference type="RefSeq" id="WP_109822074.1">
    <property type="nucleotide sequence ID" value="NZ_QGKL01000011.1"/>
</dbReference>
<dbReference type="FunFam" id="3.30.565.10:FF:000032">
    <property type="entry name" value="Phosphate regulon sensor histidine kinase PhoR"/>
    <property type="match status" value="1"/>
</dbReference>
<evidence type="ECO:0000256" key="10">
    <source>
        <dbReference type="ARBA" id="ARBA00022692"/>
    </source>
</evidence>
<dbReference type="OrthoDB" id="9813151at2"/>
<dbReference type="SUPFAM" id="SSF47384">
    <property type="entry name" value="Homodimeric domain of signal transducing histidine kinase"/>
    <property type="match status" value="1"/>
</dbReference>
<sequence length="450" mass="50931">MSWGTFFSEVITRELKIVFAIVFACALLYTTGIPITVLLLVGLVGFSCYHIYQAKLLLEWLSLRKSHGPPDELFGIWSLFASKVHQKNKAHQASDIRSRGLIGQFRKASLALPDGVIILDELSRIEWCNDKAEALLGLRKKEDIGSHITNLVRDPSFIHFYQDKVIGENLRLDSPYDPKIKLDIRMINYADKHLLIIQDFSKLHHMEQVRQDFVANVSHELRTPLSVIVGYIETLDDDDQPELEAYAPIFHQMKQQSDRMTRLVEDLLTLSNLESEQSSNHQNEVPVPDMLKGIADDAIILSGSRNHDIKLAIDSDQWLLGNTRELHGVFSNLIANAVHYTPEEGTITIRWYQTANNAVMEVVDTGLGIEEQHIDRLTERFYRADKGRSRAEGGTGLGLAIVKHALQRHDAALKITSRVGKGSTFRCTFPIERVMDPPFTSDEETPILDV</sequence>
<organism evidence="21 22">
    <name type="scientific">Leucothrix arctica</name>
    <dbReference type="NCBI Taxonomy" id="1481894"/>
    <lineage>
        <taxon>Bacteria</taxon>
        <taxon>Pseudomonadati</taxon>
        <taxon>Pseudomonadota</taxon>
        <taxon>Gammaproteobacteria</taxon>
        <taxon>Thiotrichales</taxon>
        <taxon>Thiotrichaceae</taxon>
        <taxon>Leucothrix</taxon>
    </lineage>
</organism>
<evidence type="ECO:0000256" key="7">
    <source>
        <dbReference type="ARBA" id="ARBA00022553"/>
    </source>
</evidence>
<evidence type="ECO:0000256" key="16">
    <source>
        <dbReference type="ARBA" id="ARBA00023136"/>
    </source>
</evidence>
<comment type="caution">
    <text evidence="21">The sequence shown here is derived from an EMBL/GenBank/DDBJ whole genome shotgun (WGS) entry which is preliminary data.</text>
</comment>
<keyword evidence="8" id="KW-0592">Phosphate transport</keyword>
<evidence type="ECO:0000256" key="8">
    <source>
        <dbReference type="ARBA" id="ARBA00022592"/>
    </source>
</evidence>
<evidence type="ECO:0000256" key="15">
    <source>
        <dbReference type="ARBA" id="ARBA00023012"/>
    </source>
</evidence>
<dbReference type="Proteomes" id="UP000245506">
    <property type="component" value="Unassembled WGS sequence"/>
</dbReference>
<evidence type="ECO:0000259" key="19">
    <source>
        <dbReference type="PROSITE" id="PS50109"/>
    </source>
</evidence>
<dbReference type="InterPro" id="IPR035965">
    <property type="entry name" value="PAS-like_dom_sf"/>
</dbReference>
<dbReference type="InterPro" id="IPR003594">
    <property type="entry name" value="HATPase_dom"/>
</dbReference>